<feature type="signal peptide" evidence="1">
    <location>
        <begin position="1"/>
        <end position="23"/>
    </location>
</feature>
<sequence>MANWEMRAKLASLAVIFVPVATGHRTTATAPSTFSTGHISLSATNVGPCLACSRARSGPPMRGRSFTDSFLERQNPASSIPAARQHAHPGRRAALGLAISSAPVMLRSAHAGNAPAELSGSKALTIGQYMGEVREARRGLEELQALLELGEERGNEAFRIALRKPPVSGIRKACSKVLLELEGTSLAPQKQRTYADLKVSLNALDIGARPGLQKKPAELVDALKELESLLDAFGKELPN</sequence>
<accession>A0A7S0NSR5</accession>
<evidence type="ECO:0000256" key="1">
    <source>
        <dbReference type="SAM" id="SignalP"/>
    </source>
</evidence>
<dbReference type="AlphaFoldDB" id="A0A7S0NSR5"/>
<evidence type="ECO:0000313" key="2">
    <source>
        <dbReference type="EMBL" id="CAD8532503.1"/>
    </source>
</evidence>
<protein>
    <submittedName>
        <fullName evidence="2">Uncharacterized protein</fullName>
    </submittedName>
</protein>
<organism evidence="2">
    <name type="scientific">Calcidiscus leptoporus</name>
    <dbReference type="NCBI Taxonomy" id="127549"/>
    <lineage>
        <taxon>Eukaryota</taxon>
        <taxon>Haptista</taxon>
        <taxon>Haptophyta</taxon>
        <taxon>Prymnesiophyceae</taxon>
        <taxon>Coccolithales</taxon>
        <taxon>Calcidiscaceae</taxon>
        <taxon>Calcidiscus</taxon>
    </lineage>
</organism>
<feature type="chain" id="PRO_5031335398" evidence="1">
    <location>
        <begin position="24"/>
        <end position="239"/>
    </location>
</feature>
<name>A0A7S0NSR5_9EUKA</name>
<proteinExistence type="predicted"/>
<dbReference type="EMBL" id="HBER01015445">
    <property type="protein sequence ID" value="CAD8532503.1"/>
    <property type="molecule type" value="Transcribed_RNA"/>
</dbReference>
<reference evidence="2" key="1">
    <citation type="submission" date="2021-01" db="EMBL/GenBank/DDBJ databases">
        <authorList>
            <person name="Corre E."/>
            <person name="Pelletier E."/>
            <person name="Niang G."/>
            <person name="Scheremetjew M."/>
            <person name="Finn R."/>
            <person name="Kale V."/>
            <person name="Holt S."/>
            <person name="Cochrane G."/>
            <person name="Meng A."/>
            <person name="Brown T."/>
            <person name="Cohen L."/>
        </authorList>
    </citation>
    <scope>NUCLEOTIDE SEQUENCE</scope>
    <source>
        <strain evidence="2">RCC1130</strain>
    </source>
</reference>
<gene>
    <name evidence="2" type="ORF">CLEP1334_LOCUS7758</name>
</gene>
<keyword evidence="1" id="KW-0732">Signal</keyword>